<keyword evidence="8" id="KW-1185">Reference proteome</keyword>
<reference evidence="7 8" key="1">
    <citation type="journal article" date="2024" name="Front. Microbiol.">
        <title>Novel thermophilic genera Geochorda gen. nov. and Carboxydochorda gen. nov. from the deep terrestrial subsurface reveal the ecophysiological diversity in the class Limnochordia.</title>
        <authorList>
            <person name="Karnachuk O.V."/>
            <person name="Lukina A.P."/>
            <person name="Avakyan M.R."/>
            <person name="Kadnikov V.V."/>
            <person name="Begmatov S."/>
            <person name="Beletsky A.V."/>
            <person name="Vlasova K.G."/>
            <person name="Novikov A.A."/>
            <person name="Shcherbakova V.A."/>
            <person name="Mardanov A.V."/>
            <person name="Ravin N.V."/>
        </authorList>
    </citation>
    <scope>NUCLEOTIDE SEQUENCE [LARGE SCALE GENOMIC DNA]</scope>
    <source>
        <strain evidence="7 8">L945</strain>
    </source>
</reference>
<keyword evidence="4 5" id="KW-0472">Membrane</keyword>
<organism evidence="7 8">
    <name type="scientific">Carboxydichorda subterranea</name>
    <dbReference type="NCBI Taxonomy" id="3109565"/>
    <lineage>
        <taxon>Bacteria</taxon>
        <taxon>Bacillati</taxon>
        <taxon>Bacillota</taxon>
        <taxon>Limnochordia</taxon>
        <taxon>Limnochordales</taxon>
        <taxon>Geochordaceae</taxon>
        <taxon>Carboxydichorda</taxon>
    </lineage>
</organism>
<evidence type="ECO:0000256" key="4">
    <source>
        <dbReference type="ARBA" id="ARBA00023136"/>
    </source>
</evidence>
<dbReference type="Proteomes" id="UP001332192">
    <property type="component" value="Chromosome"/>
</dbReference>
<keyword evidence="2 5" id="KW-0812">Transmembrane</keyword>
<comment type="subunit">
    <text evidence="5">Homooligomerizes.</text>
</comment>
<comment type="function">
    <text evidence="5">Found in functional membrane microdomains (FMM) that may be equivalent to eukaryotic membrane rafts FMMs are highly dynamic and increase in number as cells age. Flotillins are thought to be important factors in membrane fluidity.</text>
</comment>
<dbReference type="HAMAP" id="MF_01562">
    <property type="entry name" value="FloA"/>
    <property type="match status" value="1"/>
</dbReference>
<evidence type="ECO:0000256" key="1">
    <source>
        <dbReference type="ARBA" id="ARBA00022475"/>
    </source>
</evidence>
<protein>
    <recommendedName>
        <fullName evidence="5">Flotillin-like protein FloA</fullName>
    </recommendedName>
</protein>
<feature type="transmembrane region" description="Helical" evidence="5">
    <location>
        <begin position="31"/>
        <end position="50"/>
    </location>
</feature>
<keyword evidence="1 5" id="KW-1003">Cell membrane</keyword>
<dbReference type="Pfam" id="PF12127">
    <property type="entry name" value="FloA"/>
    <property type="match status" value="1"/>
</dbReference>
<feature type="transmembrane region" description="Helical" evidence="5">
    <location>
        <begin position="5"/>
        <end position="25"/>
    </location>
</feature>
<evidence type="ECO:0000313" key="8">
    <source>
        <dbReference type="Proteomes" id="UP001332192"/>
    </source>
</evidence>
<feature type="region of interest" description="Disordered" evidence="6">
    <location>
        <begin position="320"/>
        <end position="358"/>
    </location>
</feature>
<dbReference type="NCBIfam" id="NF010186">
    <property type="entry name" value="PRK13665.1"/>
    <property type="match status" value="1"/>
</dbReference>
<comment type="subcellular location">
    <subcellularLocation>
        <location evidence="5">Cell membrane</location>
        <topology evidence="5">Multi-pass membrane protein</topology>
    </subcellularLocation>
    <subcellularLocation>
        <location evidence="5">Membrane raft</location>
        <topology evidence="5">Multi-pass membrane protein</topology>
    </subcellularLocation>
</comment>
<proteinExistence type="inferred from homology"/>
<evidence type="ECO:0000256" key="5">
    <source>
        <dbReference type="HAMAP-Rule" id="MF_01562"/>
    </source>
</evidence>
<sequence>METLLLFWLPVILVVLFLVILLNFIPVGLWISAWAAGVGVSIFTLVGMRLRRVPPAGIILPLIKAYKAGLDVAIDKLEAHFLAGGNVDRVIDALIAAQRANINLTFERAAAIDLAGRNVLEAVQMSVNPKVIETPIVAAVAKDGIELKVKARVTVRANIDRLVGGAGEATIIARVGEGIVTTVGSSNTHKEVLENPDRISKTVLGKGLDAGTAFTILSIDIADVDVGRNIGAQLQVDQAIADKNIAEAKAAERRFAAMAREQEMLAMVQEMRARVVEAEAEVPRSLAAALREGKIGVMDYYTMQNILADTAMRQAIGQMTEGQTGRPGPGAPPSSLPGATGGGPGAGPQRPAPAREGT</sequence>
<accession>A0ABZ1BZZ7</accession>
<evidence type="ECO:0000256" key="3">
    <source>
        <dbReference type="ARBA" id="ARBA00022989"/>
    </source>
</evidence>
<gene>
    <name evidence="5 7" type="primary">floA</name>
    <name evidence="7" type="ORF">U7230_04505</name>
</gene>
<dbReference type="InterPro" id="IPR022853">
    <property type="entry name" value="FloA"/>
</dbReference>
<feature type="compositionally biased region" description="Low complexity" evidence="6">
    <location>
        <begin position="347"/>
        <end position="358"/>
    </location>
</feature>
<keyword evidence="3 5" id="KW-1133">Transmembrane helix</keyword>
<dbReference type="EMBL" id="CP141615">
    <property type="protein sequence ID" value="WRP18274.1"/>
    <property type="molecule type" value="Genomic_DNA"/>
</dbReference>
<comment type="caution">
    <text evidence="5">Lacks conserved residue(s) required for the propagation of feature annotation.</text>
</comment>
<evidence type="ECO:0000313" key="7">
    <source>
        <dbReference type="EMBL" id="WRP18274.1"/>
    </source>
</evidence>
<evidence type="ECO:0000256" key="6">
    <source>
        <dbReference type="SAM" id="MobiDB-lite"/>
    </source>
</evidence>
<comment type="similarity">
    <text evidence="5">Belongs to the flotillin-like FloA family.</text>
</comment>
<evidence type="ECO:0000256" key="2">
    <source>
        <dbReference type="ARBA" id="ARBA00022692"/>
    </source>
</evidence>
<name>A0ABZ1BZZ7_9FIRM</name>